<keyword evidence="3" id="KW-1185">Reference proteome</keyword>
<evidence type="ECO:0000313" key="3">
    <source>
        <dbReference type="Proteomes" id="UP000232323"/>
    </source>
</evidence>
<name>A0A250XKT0_9CHLO</name>
<dbReference type="OrthoDB" id="10611819at2759"/>
<comment type="caution">
    <text evidence="2">The sequence shown here is derived from an EMBL/GenBank/DDBJ whole genome shotgun (WGS) entry which is preliminary data.</text>
</comment>
<feature type="coiled-coil region" evidence="1">
    <location>
        <begin position="204"/>
        <end position="255"/>
    </location>
</feature>
<proteinExistence type="predicted"/>
<gene>
    <name evidence="2" type="ORF">CEUSTIGMA_g11057.t1</name>
</gene>
<dbReference type="Proteomes" id="UP000232323">
    <property type="component" value="Unassembled WGS sequence"/>
</dbReference>
<evidence type="ECO:0000313" key="2">
    <source>
        <dbReference type="EMBL" id="GAX83633.1"/>
    </source>
</evidence>
<evidence type="ECO:0000256" key="1">
    <source>
        <dbReference type="SAM" id="Coils"/>
    </source>
</evidence>
<dbReference type="STRING" id="1157962.A0A250XKT0"/>
<accession>A0A250XKT0</accession>
<dbReference type="EMBL" id="BEGY01000103">
    <property type="protein sequence ID" value="GAX83633.1"/>
    <property type="molecule type" value="Genomic_DNA"/>
</dbReference>
<sequence>MSTSDIAKRLAFQDLSITLNRIPDANFDSLKAKVVNIRRSHDANCQSMKTRSLDLHEKTKKQASEIGQNRLILKRQLQGLKSSLLNLGQKEFFSEAILKFSEHHDYKSEAERSSAALESAEEDLKDMKKANQQDEEQLLEAIQMIESYQEQFTQTSTRLAAKMEEADKSMSELEVVQTAPPLSPLPASSHEDMEVLLAREALQAMTLEADLARMEASCRDLEGDVKSNEAEIAHMEADINRLEALKQDEAKLTEERYEGALTWTSTVMDILKRSTGVSISSIAEDSICLKINGVVAAEPYQLTAYLKPGTSILQKAVLEPTISGIDMPLLVKYVEEVSGGLPLLLTLVRGAALGLLS</sequence>
<dbReference type="AlphaFoldDB" id="A0A250XKT0"/>
<keyword evidence="1" id="KW-0175">Coiled coil</keyword>
<protein>
    <submittedName>
        <fullName evidence="2">Uncharacterized protein</fullName>
    </submittedName>
</protein>
<organism evidence="2 3">
    <name type="scientific">Chlamydomonas eustigma</name>
    <dbReference type="NCBI Taxonomy" id="1157962"/>
    <lineage>
        <taxon>Eukaryota</taxon>
        <taxon>Viridiplantae</taxon>
        <taxon>Chlorophyta</taxon>
        <taxon>core chlorophytes</taxon>
        <taxon>Chlorophyceae</taxon>
        <taxon>CS clade</taxon>
        <taxon>Chlamydomonadales</taxon>
        <taxon>Chlamydomonadaceae</taxon>
        <taxon>Chlamydomonas</taxon>
    </lineage>
</organism>
<feature type="coiled-coil region" evidence="1">
    <location>
        <begin position="103"/>
        <end position="151"/>
    </location>
</feature>
<reference evidence="2 3" key="1">
    <citation type="submission" date="2017-08" db="EMBL/GenBank/DDBJ databases">
        <title>Acidophilic green algal genome provides insights into adaptation to an acidic environment.</title>
        <authorList>
            <person name="Hirooka S."/>
            <person name="Hirose Y."/>
            <person name="Kanesaki Y."/>
            <person name="Higuchi S."/>
            <person name="Fujiwara T."/>
            <person name="Onuma R."/>
            <person name="Era A."/>
            <person name="Ohbayashi R."/>
            <person name="Uzuka A."/>
            <person name="Nozaki H."/>
            <person name="Yoshikawa H."/>
            <person name="Miyagishima S.Y."/>
        </authorList>
    </citation>
    <scope>NUCLEOTIDE SEQUENCE [LARGE SCALE GENOMIC DNA]</scope>
    <source>
        <strain evidence="2 3">NIES-2499</strain>
    </source>
</reference>